<dbReference type="InterPro" id="IPR016162">
    <property type="entry name" value="Ald_DH_N"/>
</dbReference>
<dbReference type="InterPro" id="IPR029510">
    <property type="entry name" value="Ald_DH_CS_GLU"/>
</dbReference>
<dbReference type="InterPro" id="IPR015590">
    <property type="entry name" value="Aldehyde_DH_dom"/>
</dbReference>
<proteinExistence type="inferred from homology"/>
<dbReference type="FunFam" id="3.40.605.10:FF:000007">
    <property type="entry name" value="NAD/NADP-dependent betaine aldehyde dehydrogenase"/>
    <property type="match status" value="1"/>
</dbReference>
<dbReference type="Pfam" id="PF00171">
    <property type="entry name" value="Aldedh"/>
    <property type="match status" value="1"/>
</dbReference>
<dbReference type="GO" id="GO:0016620">
    <property type="term" value="F:oxidoreductase activity, acting on the aldehyde or oxo group of donors, NAD or NADP as acceptor"/>
    <property type="evidence" value="ECO:0007669"/>
    <property type="project" value="InterPro"/>
</dbReference>
<feature type="domain" description="Aldehyde dehydrogenase" evidence="5">
    <location>
        <begin position="12"/>
        <end position="457"/>
    </location>
</feature>
<dbReference type="CDD" id="cd07078">
    <property type="entry name" value="ALDH"/>
    <property type="match status" value="1"/>
</dbReference>
<gene>
    <name evidence="6" type="ORF">FPZ12_019460</name>
</gene>
<dbReference type="Proteomes" id="UP000319769">
    <property type="component" value="Unassembled WGS sequence"/>
</dbReference>
<evidence type="ECO:0000256" key="1">
    <source>
        <dbReference type="ARBA" id="ARBA00009986"/>
    </source>
</evidence>
<name>A0A5N0V480_9PSEU</name>
<sequence>MKTLRNFVGGAWADPRGDELLELVNPATEEVIARFPAGSVADADSAVKAAVAAQPDWAALPVAERVRQIQAWAGVVAGHADELAELERQEMGKPAGIGRTFIDGAVAGLKAAAEQALSYAFEETVPQPGGGSTRIVRHPLGATAVITPWNFPVTMVLGALGPLLAAGNTVVVKPSERSPYSTARLFELLSLPAGVVNLVLGDARAGAPLAAHEDVQLVHFTGSVASGRKIAAAAGERLHRSVLELGGKDPVLVDADVDPVATAKAVAFGAFVNTGQICTSMERIYVHADVAEPFVEALVAEAAGYQAGDVLGPLVDGRQRDLVHRHVTDAVAKGATVRAGGEAPDGPGFFYPATVLTGVEDSMLIMREETFGPVAPVAVVNSFEEGVERASRSRYGLAATVYSNDEAHVAAAGRIPAGVLWVNQWQGGGPERLYEPAGESGMGATGARAAYDAATRPASVHFAAGWQVS</sequence>
<keyword evidence="2 4" id="KW-0560">Oxidoreductase</keyword>
<dbReference type="RefSeq" id="WP_144746743.1">
    <property type="nucleotide sequence ID" value="NZ_VMNW02000027.1"/>
</dbReference>
<dbReference type="OrthoDB" id="6882680at2"/>
<accession>A0A5N0V480</accession>
<keyword evidence="7" id="KW-1185">Reference proteome</keyword>
<reference evidence="6" key="1">
    <citation type="submission" date="2019-09" db="EMBL/GenBank/DDBJ databases">
        <authorList>
            <person name="Teo W.F.A."/>
            <person name="Duangmal K."/>
        </authorList>
    </citation>
    <scope>NUCLEOTIDE SEQUENCE [LARGE SCALE GENOMIC DNA]</scope>
    <source>
        <strain evidence="6">K81G1</strain>
    </source>
</reference>
<evidence type="ECO:0000256" key="4">
    <source>
        <dbReference type="RuleBase" id="RU003345"/>
    </source>
</evidence>
<evidence type="ECO:0000259" key="5">
    <source>
        <dbReference type="Pfam" id="PF00171"/>
    </source>
</evidence>
<dbReference type="SUPFAM" id="SSF53720">
    <property type="entry name" value="ALDH-like"/>
    <property type="match status" value="1"/>
</dbReference>
<dbReference type="InterPro" id="IPR016161">
    <property type="entry name" value="Ald_DH/histidinol_DH"/>
</dbReference>
<evidence type="ECO:0000256" key="3">
    <source>
        <dbReference type="PROSITE-ProRule" id="PRU10007"/>
    </source>
</evidence>
<evidence type="ECO:0000256" key="2">
    <source>
        <dbReference type="ARBA" id="ARBA00023002"/>
    </source>
</evidence>
<dbReference type="AlphaFoldDB" id="A0A5N0V480"/>
<organism evidence="6 7">
    <name type="scientific">Amycolatopsis acidicola</name>
    <dbReference type="NCBI Taxonomy" id="2596893"/>
    <lineage>
        <taxon>Bacteria</taxon>
        <taxon>Bacillati</taxon>
        <taxon>Actinomycetota</taxon>
        <taxon>Actinomycetes</taxon>
        <taxon>Pseudonocardiales</taxon>
        <taxon>Pseudonocardiaceae</taxon>
        <taxon>Amycolatopsis</taxon>
    </lineage>
</organism>
<feature type="active site" evidence="3">
    <location>
        <position position="244"/>
    </location>
</feature>
<evidence type="ECO:0000313" key="6">
    <source>
        <dbReference type="EMBL" id="KAA9159807.1"/>
    </source>
</evidence>
<evidence type="ECO:0000313" key="7">
    <source>
        <dbReference type="Proteomes" id="UP000319769"/>
    </source>
</evidence>
<dbReference type="Gene3D" id="3.40.309.10">
    <property type="entry name" value="Aldehyde Dehydrogenase, Chain A, domain 2"/>
    <property type="match status" value="1"/>
</dbReference>
<dbReference type="InterPro" id="IPR016163">
    <property type="entry name" value="Ald_DH_C"/>
</dbReference>
<dbReference type="PROSITE" id="PS00687">
    <property type="entry name" value="ALDEHYDE_DEHYDR_GLU"/>
    <property type="match status" value="1"/>
</dbReference>
<dbReference type="EMBL" id="VMNW02000027">
    <property type="protein sequence ID" value="KAA9159807.1"/>
    <property type="molecule type" value="Genomic_DNA"/>
</dbReference>
<comment type="caution">
    <text evidence="6">The sequence shown here is derived from an EMBL/GenBank/DDBJ whole genome shotgun (WGS) entry which is preliminary data.</text>
</comment>
<dbReference type="PANTHER" id="PTHR11699">
    <property type="entry name" value="ALDEHYDE DEHYDROGENASE-RELATED"/>
    <property type="match status" value="1"/>
</dbReference>
<comment type="similarity">
    <text evidence="1 4">Belongs to the aldehyde dehydrogenase family.</text>
</comment>
<protein>
    <submittedName>
        <fullName evidence="6">Aldehyde dehydrogenase</fullName>
    </submittedName>
</protein>
<dbReference type="Gene3D" id="3.40.605.10">
    <property type="entry name" value="Aldehyde Dehydrogenase, Chain A, domain 1"/>
    <property type="match status" value="1"/>
</dbReference>